<dbReference type="InterPro" id="IPR005372">
    <property type="entry name" value="UPF0182"/>
</dbReference>
<evidence type="ECO:0000256" key="4">
    <source>
        <dbReference type="ARBA" id="ARBA00023136"/>
    </source>
</evidence>
<comment type="caution">
    <text evidence="6">The sequence shown here is derived from an EMBL/GenBank/DDBJ whole genome shotgun (WGS) entry which is preliminary data.</text>
</comment>
<dbReference type="PANTHER" id="PTHR39344">
    <property type="entry name" value="UPF0182 PROTEIN SLL1060"/>
    <property type="match status" value="1"/>
</dbReference>
<keyword evidence="4 5" id="KW-0472">Membrane</keyword>
<feature type="non-terminal residue" evidence="6">
    <location>
        <position position="106"/>
    </location>
</feature>
<keyword evidence="2 5" id="KW-0812">Transmembrane</keyword>
<evidence type="ECO:0000313" key="6">
    <source>
        <dbReference type="EMBL" id="EIJ66627.1"/>
    </source>
</evidence>
<keyword evidence="3 5" id="KW-1133">Transmembrane helix</keyword>
<name>I3D4I4_9ARCH</name>
<accession>I3D4I4</accession>
<feature type="transmembrane region" description="Helical" evidence="5">
    <location>
        <begin position="83"/>
        <end position="103"/>
    </location>
</feature>
<evidence type="ECO:0000256" key="1">
    <source>
        <dbReference type="ARBA" id="ARBA00022475"/>
    </source>
</evidence>
<protein>
    <submittedName>
        <fullName evidence="6">Uncharacterized protein</fullName>
    </submittedName>
</protein>
<proteinExistence type="predicted"/>
<sequence>MYSASTDKQTPPPDAGKFIRIGIAAIIGIIIFAAVGNQAVILSMNFTEFGDQFSKPLYYTLVSTIILSAIALVRVNITGRSSIFWYVISTGIGFLGSGGQQPISTN</sequence>
<dbReference type="Proteomes" id="UP000003423">
    <property type="component" value="Unassembled WGS sequence"/>
</dbReference>
<evidence type="ECO:0000256" key="2">
    <source>
        <dbReference type="ARBA" id="ARBA00022692"/>
    </source>
</evidence>
<dbReference type="GO" id="GO:0016020">
    <property type="term" value="C:membrane"/>
    <property type="evidence" value="ECO:0007669"/>
    <property type="project" value="InterPro"/>
</dbReference>
<feature type="transmembrane region" description="Helical" evidence="5">
    <location>
        <begin position="21"/>
        <end position="44"/>
    </location>
</feature>
<evidence type="ECO:0000256" key="3">
    <source>
        <dbReference type="ARBA" id="ARBA00022989"/>
    </source>
</evidence>
<dbReference type="AlphaFoldDB" id="I3D4I4"/>
<keyword evidence="7" id="KW-1185">Reference proteome</keyword>
<evidence type="ECO:0000256" key="5">
    <source>
        <dbReference type="SAM" id="Phobius"/>
    </source>
</evidence>
<dbReference type="GO" id="GO:0005576">
    <property type="term" value="C:extracellular region"/>
    <property type="evidence" value="ECO:0007669"/>
    <property type="project" value="TreeGrafter"/>
</dbReference>
<evidence type="ECO:0000313" key="7">
    <source>
        <dbReference type="Proteomes" id="UP000003423"/>
    </source>
</evidence>
<dbReference type="EMBL" id="AEXL02000040">
    <property type="protein sequence ID" value="EIJ66627.1"/>
    <property type="molecule type" value="Genomic_DNA"/>
</dbReference>
<gene>
    <name evidence="6" type="ORF">BD31_I2141</name>
</gene>
<keyword evidence="1" id="KW-1003">Cell membrane</keyword>
<feature type="transmembrane region" description="Helical" evidence="5">
    <location>
        <begin position="56"/>
        <end position="76"/>
    </location>
</feature>
<dbReference type="PANTHER" id="PTHR39344:SF1">
    <property type="entry name" value="UPF0182 PROTEIN SLL1060"/>
    <property type="match status" value="1"/>
</dbReference>
<reference evidence="6 7" key="1">
    <citation type="journal article" date="2012" name="J. Bacteriol.">
        <title>Genome sequence of "Candidatus Nitrosopumilus salaria" BD31, an ammonia-oxidizing archaeon from the San Francisco Bay estuary.</title>
        <authorList>
            <person name="Mosier A.C."/>
            <person name="Allen E.E."/>
            <person name="Kim M."/>
            <person name="Ferriera S."/>
            <person name="Francis C.A."/>
        </authorList>
    </citation>
    <scope>NUCLEOTIDE SEQUENCE [LARGE SCALE GENOMIC DNA]</scope>
    <source>
        <strain evidence="6 7">BD31</strain>
    </source>
</reference>
<organism evidence="6 7">
    <name type="scientific">Candidatus Nitrosopumilus salarius BD31</name>
    <dbReference type="NCBI Taxonomy" id="859350"/>
    <lineage>
        <taxon>Archaea</taxon>
        <taxon>Nitrososphaerota</taxon>
        <taxon>Nitrososphaeria</taxon>
        <taxon>Nitrosopumilales</taxon>
        <taxon>Nitrosopumilaceae</taxon>
        <taxon>Nitrosopumilus</taxon>
    </lineage>
</organism>